<name>A0AAU7J7Y4_9VIRU</name>
<organism evidence="1">
    <name type="scientific">Microbacterium phage Merry</name>
    <dbReference type="NCBI Taxonomy" id="3144827"/>
    <lineage>
        <taxon>Viruses</taxon>
    </lineage>
</organism>
<accession>A0AAU7J7Y4</accession>
<sequence>MNVRLLSIEQGDKPLRFTEIGKRHGGLVVTIQPGQRDALARTIDMVNEFGGPNSWRIEEVEVAHAVAPNAGRNVRCTCGAEYSLMSNLRRHIVDGNAPVLPETAGYAHANRMALA</sequence>
<proteinExistence type="predicted"/>
<evidence type="ECO:0008006" key="2">
    <source>
        <dbReference type="Google" id="ProtNLM"/>
    </source>
</evidence>
<reference evidence="1" key="1">
    <citation type="submission" date="2024-05" db="EMBL/GenBank/DDBJ databases">
        <title>Complete genome sequence of bacteriophages Merry and Sunny infecting Microbacterium sp. isolated from an alkaline commercial outdoor algal pond.</title>
        <authorList>
            <person name="Levesque A.V."/>
            <person name="Rabines A.J."/>
            <person name="Alrubaiaan E."/>
            <person name="Oliver A."/>
            <person name="Allen E.E."/>
            <person name="Hazlebeck D."/>
            <person name="Pinowska A."/>
            <person name="Traller J.C."/>
            <person name="Zeigler Allen L."/>
        </authorList>
    </citation>
    <scope>NUCLEOTIDE SEQUENCE</scope>
</reference>
<protein>
    <recommendedName>
        <fullName evidence="2">HNH endonuclease</fullName>
    </recommendedName>
</protein>
<dbReference type="EMBL" id="PP763431">
    <property type="protein sequence ID" value="XBN42065.1"/>
    <property type="molecule type" value="Genomic_DNA"/>
</dbReference>
<evidence type="ECO:0000313" key="1">
    <source>
        <dbReference type="EMBL" id="XBN42065.1"/>
    </source>
</evidence>